<reference evidence="2 3" key="1">
    <citation type="submission" date="2021-06" db="EMBL/GenBank/DDBJ databases">
        <title>Caerostris extrusa draft genome.</title>
        <authorList>
            <person name="Kono N."/>
            <person name="Arakawa K."/>
        </authorList>
    </citation>
    <scope>NUCLEOTIDE SEQUENCE [LARGE SCALE GENOMIC DNA]</scope>
</reference>
<evidence type="ECO:0000256" key="1">
    <source>
        <dbReference type="SAM" id="MobiDB-lite"/>
    </source>
</evidence>
<dbReference type="EMBL" id="BPLR01004707">
    <property type="protein sequence ID" value="GIX96880.1"/>
    <property type="molecule type" value="Genomic_DNA"/>
</dbReference>
<comment type="caution">
    <text evidence="2">The sequence shown here is derived from an EMBL/GenBank/DDBJ whole genome shotgun (WGS) entry which is preliminary data.</text>
</comment>
<dbReference type="AlphaFoldDB" id="A0AAV4PIE3"/>
<evidence type="ECO:0000313" key="3">
    <source>
        <dbReference type="Proteomes" id="UP001054945"/>
    </source>
</evidence>
<keyword evidence="3" id="KW-1185">Reference proteome</keyword>
<feature type="compositionally biased region" description="Basic and acidic residues" evidence="1">
    <location>
        <begin position="40"/>
        <end position="49"/>
    </location>
</feature>
<sequence>MRKTLMVGCAPTLGEKSPEVASSHPLRTLKIDKFRWKERPHDLSRHMKPEEEDLMSGTGPDERRPCLRKWSGPAGDKDGAPRRRDLSGGTHPLQSACTILGVSSTFISGLWSAAELALRLDNGWDRWVGIFFQATPESRTLSHEHPTEKEIISTL</sequence>
<feature type="region of interest" description="Disordered" evidence="1">
    <location>
        <begin position="1"/>
        <end position="21"/>
    </location>
</feature>
<feature type="compositionally biased region" description="Basic and acidic residues" evidence="1">
    <location>
        <begin position="75"/>
        <end position="86"/>
    </location>
</feature>
<protein>
    <submittedName>
        <fullName evidence="2">Uncharacterized protein</fullName>
    </submittedName>
</protein>
<feature type="region of interest" description="Disordered" evidence="1">
    <location>
        <begin position="40"/>
        <end position="90"/>
    </location>
</feature>
<organism evidence="2 3">
    <name type="scientific">Caerostris extrusa</name>
    <name type="common">Bark spider</name>
    <name type="synonym">Caerostris bankana</name>
    <dbReference type="NCBI Taxonomy" id="172846"/>
    <lineage>
        <taxon>Eukaryota</taxon>
        <taxon>Metazoa</taxon>
        <taxon>Ecdysozoa</taxon>
        <taxon>Arthropoda</taxon>
        <taxon>Chelicerata</taxon>
        <taxon>Arachnida</taxon>
        <taxon>Araneae</taxon>
        <taxon>Araneomorphae</taxon>
        <taxon>Entelegynae</taxon>
        <taxon>Araneoidea</taxon>
        <taxon>Araneidae</taxon>
        <taxon>Caerostris</taxon>
    </lineage>
</organism>
<accession>A0AAV4PIE3</accession>
<evidence type="ECO:0000313" key="2">
    <source>
        <dbReference type="EMBL" id="GIX96880.1"/>
    </source>
</evidence>
<dbReference type="Proteomes" id="UP001054945">
    <property type="component" value="Unassembled WGS sequence"/>
</dbReference>
<name>A0AAV4PIE3_CAEEX</name>
<gene>
    <name evidence="2" type="ORF">CEXT_571801</name>
</gene>
<proteinExistence type="predicted"/>